<dbReference type="STRING" id="139420.A0A371DB92"/>
<dbReference type="AlphaFoldDB" id="A0A371DB92"/>
<gene>
    <name evidence="1" type="ORF">OH76DRAFT_512649</name>
</gene>
<dbReference type="InterPro" id="IPR016024">
    <property type="entry name" value="ARM-type_fold"/>
</dbReference>
<name>A0A371DB92_9APHY</name>
<evidence type="ECO:0000313" key="2">
    <source>
        <dbReference type="Proteomes" id="UP000256964"/>
    </source>
</evidence>
<dbReference type="Proteomes" id="UP000256964">
    <property type="component" value="Unassembled WGS sequence"/>
</dbReference>
<keyword evidence="2" id="KW-1185">Reference proteome</keyword>
<proteinExistence type="predicted"/>
<accession>A0A371DB92</accession>
<dbReference type="EMBL" id="KZ857403">
    <property type="protein sequence ID" value="RDX49796.1"/>
    <property type="molecule type" value="Genomic_DNA"/>
</dbReference>
<dbReference type="SUPFAM" id="SSF48371">
    <property type="entry name" value="ARM repeat"/>
    <property type="match status" value="1"/>
</dbReference>
<organism evidence="1 2">
    <name type="scientific">Lentinus brumalis</name>
    <dbReference type="NCBI Taxonomy" id="2498619"/>
    <lineage>
        <taxon>Eukaryota</taxon>
        <taxon>Fungi</taxon>
        <taxon>Dikarya</taxon>
        <taxon>Basidiomycota</taxon>
        <taxon>Agaricomycotina</taxon>
        <taxon>Agaricomycetes</taxon>
        <taxon>Polyporales</taxon>
        <taxon>Polyporaceae</taxon>
        <taxon>Lentinus</taxon>
    </lineage>
</organism>
<reference evidence="1 2" key="1">
    <citation type="journal article" date="2018" name="Biotechnol. Biofuels">
        <title>Integrative visual omics of the white-rot fungus Polyporus brumalis exposes the biotechnological potential of its oxidative enzymes for delignifying raw plant biomass.</title>
        <authorList>
            <person name="Miyauchi S."/>
            <person name="Rancon A."/>
            <person name="Drula E."/>
            <person name="Hage H."/>
            <person name="Chaduli D."/>
            <person name="Favel A."/>
            <person name="Grisel S."/>
            <person name="Henrissat B."/>
            <person name="Herpoel-Gimbert I."/>
            <person name="Ruiz-Duenas F.J."/>
            <person name="Chevret D."/>
            <person name="Hainaut M."/>
            <person name="Lin J."/>
            <person name="Wang M."/>
            <person name="Pangilinan J."/>
            <person name="Lipzen A."/>
            <person name="Lesage-Meessen L."/>
            <person name="Navarro D."/>
            <person name="Riley R."/>
            <person name="Grigoriev I.V."/>
            <person name="Zhou S."/>
            <person name="Raouche S."/>
            <person name="Rosso M.N."/>
        </authorList>
    </citation>
    <scope>NUCLEOTIDE SEQUENCE [LARGE SCALE GENOMIC DNA]</scope>
    <source>
        <strain evidence="1 2">BRFM 1820</strain>
    </source>
</reference>
<dbReference type="OrthoDB" id="2753709at2759"/>
<evidence type="ECO:0000313" key="1">
    <source>
        <dbReference type="EMBL" id="RDX49796.1"/>
    </source>
</evidence>
<sequence length="342" mass="37634">MPSPPMDQSQSTSQAHVGDLYTYLSTRPQSRSGSLELLACRFLGIPERARQRSGLRKVHARMTEISGHLSDTADAAYTRQDWRIIDVILDLWVCLCADAALKRDLLQDGLVPMTLRLINTGVNHALLVQLFELLAQDDARSVKIEILDIISAVLTRRRPSWCHYETRTSVSIVVALYHCLDAILSLTSDTSTTLSIEFILSVIAFNLEIFQQPRVSYKTVLYAIPLLILCVRSCPAERMESMGPALEFLAVLTGSHNIRLRCAIAWIFSVLGPTPPSAAQPGSSGAGQVHFPHLAASRARPGGESALIKECARASLTLVWLLAKDGDFRRFGIGIADVLMRG</sequence>
<protein>
    <submittedName>
        <fullName evidence="1">Uncharacterized protein</fullName>
    </submittedName>
</protein>